<dbReference type="Proteomes" id="UP001164705">
    <property type="component" value="Chromosome"/>
</dbReference>
<dbReference type="PROSITE" id="PS51257">
    <property type="entry name" value="PROKAR_LIPOPROTEIN"/>
    <property type="match status" value="1"/>
</dbReference>
<reference evidence="2" key="1">
    <citation type="submission" date="2022-11" db="EMBL/GenBank/DDBJ databases">
        <title>Lacinutrix neustonica HL-RS19T sp. nov., isolated from the surface microlayer sample of brackish Lake Shihwa.</title>
        <authorList>
            <person name="Choi J.Y."/>
            <person name="Hwang C.Y."/>
        </authorList>
    </citation>
    <scope>NUCLEOTIDE SEQUENCE</scope>
    <source>
        <strain evidence="2">HL-RS19</strain>
    </source>
</reference>
<evidence type="ECO:0000313" key="3">
    <source>
        <dbReference type="Proteomes" id="UP001164705"/>
    </source>
</evidence>
<gene>
    <name evidence="2" type="ORF">N7U66_03540</name>
</gene>
<proteinExistence type="predicted"/>
<dbReference type="InterPro" id="IPR046232">
    <property type="entry name" value="DUF6265"/>
</dbReference>
<organism evidence="2 3">
    <name type="scientific">Lacinutrix neustonica</name>
    <dbReference type="NCBI Taxonomy" id="2980107"/>
    <lineage>
        <taxon>Bacteria</taxon>
        <taxon>Pseudomonadati</taxon>
        <taxon>Bacteroidota</taxon>
        <taxon>Flavobacteriia</taxon>
        <taxon>Flavobacteriales</taxon>
        <taxon>Flavobacteriaceae</taxon>
        <taxon>Lacinutrix</taxon>
    </lineage>
</organism>
<dbReference type="AlphaFoldDB" id="A0A9E8MYB3"/>
<dbReference type="EMBL" id="CP113088">
    <property type="protein sequence ID" value="WAC02757.1"/>
    <property type="molecule type" value="Genomic_DNA"/>
</dbReference>
<dbReference type="RefSeq" id="WP_267677355.1">
    <property type="nucleotide sequence ID" value="NZ_CP113088.1"/>
</dbReference>
<evidence type="ECO:0000259" key="1">
    <source>
        <dbReference type="Pfam" id="PF19780"/>
    </source>
</evidence>
<dbReference type="KEGG" id="lnu:N7U66_03540"/>
<feature type="domain" description="DUF6265" evidence="1">
    <location>
        <begin position="25"/>
        <end position="133"/>
    </location>
</feature>
<accession>A0A9E8MYB3</accession>
<name>A0A9E8MYB3_9FLAO</name>
<protein>
    <submittedName>
        <fullName evidence="2">DUF6265 family protein</fullName>
    </submittedName>
</protein>
<dbReference type="Pfam" id="PF19780">
    <property type="entry name" value="DUF6265"/>
    <property type="match status" value="1"/>
</dbReference>
<keyword evidence="3" id="KW-1185">Reference proteome</keyword>
<evidence type="ECO:0000313" key="2">
    <source>
        <dbReference type="EMBL" id="WAC02757.1"/>
    </source>
</evidence>
<sequence length="146" mass="16663">MKTNKLIIISLIILTSCGVAKSDFDWLVGSWERKNGKPGTQTIESWKKVDGKTYKCISVVLKDKDTVYSEHCTIKKEGNDYYYIAEVPQNRNPTKFKIIKFNSEGFKAVNPEHDFPKEINYQISGNTIIASISGGDKKIDYNFEKQ</sequence>